<feature type="transmembrane region" description="Helical" evidence="19">
    <location>
        <begin position="198"/>
        <end position="218"/>
    </location>
</feature>
<dbReference type="GO" id="GO:0004605">
    <property type="term" value="F:phosphatidate cytidylyltransferase activity"/>
    <property type="evidence" value="ECO:0007669"/>
    <property type="project" value="UniProtKB-EC"/>
</dbReference>
<accession>A0A378JIF0</accession>
<dbReference type="UniPathway" id="UPA00557">
    <property type="reaction ID" value="UER00614"/>
</dbReference>
<evidence type="ECO:0000256" key="11">
    <source>
        <dbReference type="ARBA" id="ARBA00022692"/>
    </source>
</evidence>
<dbReference type="OrthoDB" id="9799199at2"/>
<dbReference type="PANTHER" id="PTHR46382">
    <property type="entry name" value="PHOSPHATIDATE CYTIDYLYLTRANSFERASE"/>
    <property type="match status" value="1"/>
</dbReference>
<dbReference type="EC" id="2.7.7.41" evidence="6 18"/>
<feature type="transmembrane region" description="Helical" evidence="19">
    <location>
        <begin position="75"/>
        <end position="94"/>
    </location>
</feature>
<evidence type="ECO:0000256" key="8">
    <source>
        <dbReference type="ARBA" id="ARBA00022475"/>
    </source>
</evidence>
<comment type="similarity">
    <text evidence="5 18">Belongs to the CDS family.</text>
</comment>
<proteinExistence type="inferred from homology"/>
<dbReference type="InterPro" id="IPR000374">
    <property type="entry name" value="PC_trans"/>
</dbReference>
<evidence type="ECO:0000256" key="6">
    <source>
        <dbReference type="ARBA" id="ARBA00012487"/>
    </source>
</evidence>
<evidence type="ECO:0000256" key="1">
    <source>
        <dbReference type="ARBA" id="ARBA00001698"/>
    </source>
</evidence>
<dbReference type="Proteomes" id="UP000254794">
    <property type="component" value="Unassembled WGS sequence"/>
</dbReference>
<feature type="transmembrane region" description="Helical" evidence="19">
    <location>
        <begin position="52"/>
        <end position="69"/>
    </location>
</feature>
<evidence type="ECO:0000256" key="13">
    <source>
        <dbReference type="ARBA" id="ARBA00022989"/>
    </source>
</evidence>
<reference evidence="20 21" key="1">
    <citation type="submission" date="2018-06" db="EMBL/GenBank/DDBJ databases">
        <authorList>
            <consortium name="Pathogen Informatics"/>
            <person name="Doyle S."/>
        </authorList>
    </citation>
    <scope>NUCLEOTIDE SEQUENCE [LARGE SCALE GENOMIC DNA]</scope>
    <source>
        <strain evidence="20 21">NCTC13316</strain>
    </source>
</reference>
<evidence type="ECO:0000256" key="2">
    <source>
        <dbReference type="ARBA" id="ARBA00004651"/>
    </source>
</evidence>
<dbReference type="AlphaFoldDB" id="A0A378JIF0"/>
<dbReference type="GO" id="GO:0016024">
    <property type="term" value="P:CDP-diacylglycerol biosynthetic process"/>
    <property type="evidence" value="ECO:0007669"/>
    <property type="project" value="UniProtKB-UniPathway"/>
</dbReference>
<organism evidence="20 21">
    <name type="scientific">Legionella busanensis</name>
    <dbReference type="NCBI Taxonomy" id="190655"/>
    <lineage>
        <taxon>Bacteria</taxon>
        <taxon>Pseudomonadati</taxon>
        <taxon>Pseudomonadota</taxon>
        <taxon>Gammaproteobacteria</taxon>
        <taxon>Legionellales</taxon>
        <taxon>Legionellaceae</taxon>
        <taxon>Legionella</taxon>
    </lineage>
</organism>
<evidence type="ECO:0000256" key="12">
    <source>
        <dbReference type="ARBA" id="ARBA00022695"/>
    </source>
</evidence>
<keyword evidence="9" id="KW-0444">Lipid biosynthesis</keyword>
<evidence type="ECO:0000313" key="21">
    <source>
        <dbReference type="Proteomes" id="UP000254794"/>
    </source>
</evidence>
<keyword evidence="11 18" id="KW-0812">Transmembrane</keyword>
<dbReference type="PROSITE" id="PS01315">
    <property type="entry name" value="CDS"/>
    <property type="match status" value="1"/>
</dbReference>
<dbReference type="RefSeq" id="WP_115330252.1">
    <property type="nucleotide sequence ID" value="NZ_CAAAHP010000004.1"/>
</dbReference>
<keyword evidence="13 19" id="KW-1133">Transmembrane helix</keyword>
<evidence type="ECO:0000256" key="7">
    <source>
        <dbReference type="ARBA" id="ARBA00019373"/>
    </source>
</evidence>
<name>A0A378JIF0_9GAMM</name>
<keyword evidence="12 18" id="KW-0548">Nucleotidyltransferase</keyword>
<evidence type="ECO:0000313" key="20">
    <source>
        <dbReference type="EMBL" id="STX50541.1"/>
    </source>
</evidence>
<feature type="transmembrane region" description="Helical" evidence="19">
    <location>
        <begin position="5"/>
        <end position="22"/>
    </location>
</feature>
<evidence type="ECO:0000256" key="17">
    <source>
        <dbReference type="ARBA" id="ARBA00023264"/>
    </source>
</evidence>
<keyword evidence="14" id="KW-0443">Lipid metabolism</keyword>
<evidence type="ECO:0000256" key="9">
    <source>
        <dbReference type="ARBA" id="ARBA00022516"/>
    </source>
</evidence>
<evidence type="ECO:0000256" key="14">
    <source>
        <dbReference type="ARBA" id="ARBA00023098"/>
    </source>
</evidence>
<comment type="pathway">
    <text evidence="4">Lipid metabolism.</text>
</comment>
<evidence type="ECO:0000256" key="5">
    <source>
        <dbReference type="ARBA" id="ARBA00010185"/>
    </source>
</evidence>
<feature type="transmembrane region" description="Helical" evidence="19">
    <location>
        <begin position="134"/>
        <end position="152"/>
    </location>
</feature>
<dbReference type="GO" id="GO:0005886">
    <property type="term" value="C:plasma membrane"/>
    <property type="evidence" value="ECO:0007669"/>
    <property type="project" value="UniProtKB-SubCell"/>
</dbReference>
<evidence type="ECO:0000256" key="10">
    <source>
        <dbReference type="ARBA" id="ARBA00022679"/>
    </source>
</evidence>
<evidence type="ECO:0000256" key="15">
    <source>
        <dbReference type="ARBA" id="ARBA00023136"/>
    </source>
</evidence>
<protein>
    <recommendedName>
        <fullName evidence="7 18">Phosphatidate cytidylyltransferase</fullName>
        <ecNumber evidence="6 18">2.7.7.41</ecNumber>
    </recommendedName>
</protein>
<keyword evidence="8" id="KW-1003">Cell membrane</keyword>
<comment type="catalytic activity">
    <reaction evidence="1 18">
        <text>a 1,2-diacyl-sn-glycero-3-phosphate + CTP + H(+) = a CDP-1,2-diacyl-sn-glycerol + diphosphate</text>
        <dbReference type="Rhea" id="RHEA:16229"/>
        <dbReference type="ChEBI" id="CHEBI:15378"/>
        <dbReference type="ChEBI" id="CHEBI:33019"/>
        <dbReference type="ChEBI" id="CHEBI:37563"/>
        <dbReference type="ChEBI" id="CHEBI:58332"/>
        <dbReference type="ChEBI" id="CHEBI:58608"/>
        <dbReference type="EC" id="2.7.7.41"/>
    </reaction>
</comment>
<feature type="transmembrane region" description="Helical" evidence="19">
    <location>
        <begin position="106"/>
        <end position="128"/>
    </location>
</feature>
<sequence length="265" mass="30054">MFRQRLLTTLILIPLVLIGIYYSSYWVLSSVILLLVIGCSLEWLQLVPASHIFTKISFIVSIAIIFFIMRWFYNYWLYLGLIVWLFIFVCIQQYPKLQKVWAHASIIALLGLLLLPLFGQGLMAIFAMNKGRSLIVYLLFLVWAADIGAYLMGKFVGRHKLIPTVSPGKTIEGFIGGFLLSLLVAIVGYFLFYPKIISNWFIIALGIILIALFGDLFISMLKRRRQIKDTGHLLPGHGGILDRLDSLIAAVPFFYFGMQILAPGI</sequence>
<evidence type="ECO:0000256" key="3">
    <source>
        <dbReference type="ARBA" id="ARBA00005119"/>
    </source>
</evidence>
<evidence type="ECO:0000256" key="19">
    <source>
        <dbReference type="SAM" id="Phobius"/>
    </source>
</evidence>
<dbReference type="PANTHER" id="PTHR46382:SF1">
    <property type="entry name" value="PHOSPHATIDATE CYTIDYLYLTRANSFERASE"/>
    <property type="match status" value="1"/>
</dbReference>
<evidence type="ECO:0000256" key="16">
    <source>
        <dbReference type="ARBA" id="ARBA00023209"/>
    </source>
</evidence>
<dbReference type="EMBL" id="UGOD01000001">
    <property type="protein sequence ID" value="STX50541.1"/>
    <property type="molecule type" value="Genomic_DNA"/>
</dbReference>
<evidence type="ECO:0000256" key="4">
    <source>
        <dbReference type="ARBA" id="ARBA00005189"/>
    </source>
</evidence>
<comment type="pathway">
    <text evidence="3 18">Phospholipid metabolism; CDP-diacylglycerol biosynthesis; CDP-diacylglycerol from sn-glycerol 3-phosphate: step 3/3.</text>
</comment>
<keyword evidence="21" id="KW-1185">Reference proteome</keyword>
<keyword evidence="17" id="KW-1208">Phospholipid metabolism</keyword>
<dbReference type="Pfam" id="PF01148">
    <property type="entry name" value="CTP_transf_1"/>
    <property type="match status" value="1"/>
</dbReference>
<keyword evidence="15 19" id="KW-0472">Membrane</keyword>
<evidence type="ECO:0000256" key="18">
    <source>
        <dbReference type="RuleBase" id="RU003938"/>
    </source>
</evidence>
<feature type="transmembrane region" description="Helical" evidence="19">
    <location>
        <begin position="173"/>
        <end position="192"/>
    </location>
</feature>
<comment type="subcellular location">
    <subcellularLocation>
        <location evidence="2">Cell membrane</location>
        <topology evidence="2">Multi-pass membrane protein</topology>
    </subcellularLocation>
</comment>
<keyword evidence="10 18" id="KW-0808">Transferase</keyword>
<gene>
    <name evidence="20" type="primary">cdsA_1</name>
    <name evidence="20" type="ORF">NCTC13316_00623</name>
</gene>
<keyword evidence="16" id="KW-0594">Phospholipid biosynthesis</keyword>